<comment type="caution">
    <text evidence="1">The sequence shown here is derived from an EMBL/GenBank/DDBJ whole genome shotgun (WGS) entry which is preliminary data.</text>
</comment>
<evidence type="ECO:0000313" key="1">
    <source>
        <dbReference type="EMBL" id="PEN12721.1"/>
    </source>
</evidence>
<dbReference type="Proteomes" id="UP000220102">
    <property type="component" value="Unassembled WGS sequence"/>
</dbReference>
<sequence length="269" mass="29365">MAVMNRSELQKTAQAYEDLLVPALFADWADHVAESAAVQRGDRVLDVACGTGVLSRAVVAYAGETGSVTGVDPNPGMLSIARTLEPEVNWTEGTAESLPFDSNLFDVVLSQFGLMLFESPVAGLKEMYRVLKPEGSLRVVVFNSLQHLPAYDAIVDIYERTVGPSVAEALRVPFSMGDPDDLVTLFEQAGIHGAVVSTGTVVARFRNMRQMVLSDVKGWFPFANIHLDDQTINSIVERAEHELDRFIQPEGGVRFDVSAHMVRAAKEVT</sequence>
<evidence type="ECO:0000313" key="2">
    <source>
        <dbReference type="Proteomes" id="UP000220102"/>
    </source>
</evidence>
<dbReference type="InterPro" id="IPR029063">
    <property type="entry name" value="SAM-dependent_MTases_sf"/>
</dbReference>
<keyword evidence="2" id="KW-1185">Reference proteome</keyword>
<keyword evidence="1" id="KW-0489">Methyltransferase</keyword>
<dbReference type="Gene3D" id="3.40.50.150">
    <property type="entry name" value="Vaccinia Virus protein VP39"/>
    <property type="match status" value="1"/>
</dbReference>
<dbReference type="GO" id="GO:0008168">
    <property type="term" value="F:methyltransferase activity"/>
    <property type="evidence" value="ECO:0007669"/>
    <property type="project" value="UniProtKB-KW"/>
</dbReference>
<dbReference type="Pfam" id="PF01209">
    <property type="entry name" value="Ubie_methyltran"/>
    <property type="match status" value="1"/>
</dbReference>
<protein>
    <submittedName>
        <fullName evidence="1">Methyltransferase type 11</fullName>
    </submittedName>
</protein>
<organism evidence="1 2">
    <name type="scientific">Longibacter salinarum</name>
    <dbReference type="NCBI Taxonomy" id="1850348"/>
    <lineage>
        <taxon>Bacteria</taxon>
        <taxon>Pseudomonadati</taxon>
        <taxon>Rhodothermota</taxon>
        <taxon>Rhodothermia</taxon>
        <taxon>Rhodothermales</taxon>
        <taxon>Salisaetaceae</taxon>
        <taxon>Longibacter</taxon>
    </lineage>
</organism>
<dbReference type="EMBL" id="PDEQ01000006">
    <property type="protein sequence ID" value="PEN12721.1"/>
    <property type="molecule type" value="Genomic_DNA"/>
</dbReference>
<dbReference type="PANTHER" id="PTHR43591">
    <property type="entry name" value="METHYLTRANSFERASE"/>
    <property type="match status" value="1"/>
</dbReference>
<gene>
    <name evidence="1" type="ORF">CRI94_11880</name>
</gene>
<dbReference type="CDD" id="cd02440">
    <property type="entry name" value="AdoMet_MTases"/>
    <property type="match status" value="1"/>
</dbReference>
<dbReference type="AlphaFoldDB" id="A0A2A8CVU2"/>
<dbReference type="SUPFAM" id="SSF53335">
    <property type="entry name" value="S-adenosyl-L-methionine-dependent methyltransferases"/>
    <property type="match status" value="1"/>
</dbReference>
<reference evidence="1 2" key="1">
    <citation type="submission" date="2017-10" db="EMBL/GenBank/DDBJ databases">
        <title>Draft genome of Longibacter Salinarum.</title>
        <authorList>
            <person name="Goh K.M."/>
            <person name="Shamsir M.S."/>
            <person name="Lim S.W."/>
        </authorList>
    </citation>
    <scope>NUCLEOTIDE SEQUENCE [LARGE SCALE GENOMIC DNA]</scope>
    <source>
        <strain evidence="1 2">KCTC 52045</strain>
    </source>
</reference>
<name>A0A2A8CVU2_9BACT</name>
<accession>A0A2A8CVU2</accession>
<dbReference type="GO" id="GO:0032259">
    <property type="term" value="P:methylation"/>
    <property type="evidence" value="ECO:0007669"/>
    <property type="project" value="UniProtKB-KW"/>
</dbReference>
<proteinExistence type="predicted"/>
<keyword evidence="1" id="KW-0808">Transferase</keyword>
<dbReference type="OrthoDB" id="9795634at2"/>